<dbReference type="RefSeq" id="XP_005539020.1">
    <property type="nucleotide sequence ID" value="XM_005538963.1"/>
</dbReference>
<dbReference type="HOGENOM" id="CLU_019796_1_2_1"/>
<dbReference type="InterPro" id="IPR029753">
    <property type="entry name" value="D-isomer_DH_CS"/>
</dbReference>
<evidence type="ECO:0000259" key="4">
    <source>
        <dbReference type="Pfam" id="PF00389"/>
    </source>
</evidence>
<keyword evidence="7" id="KW-1185">Reference proteome</keyword>
<dbReference type="OrthoDB" id="9991913at2759"/>
<proteinExistence type="inferred from homology"/>
<evidence type="ECO:0000259" key="5">
    <source>
        <dbReference type="Pfam" id="PF02826"/>
    </source>
</evidence>
<evidence type="ECO:0000256" key="3">
    <source>
        <dbReference type="RuleBase" id="RU003719"/>
    </source>
</evidence>
<dbReference type="OMA" id="HMGTETC"/>
<dbReference type="GO" id="GO:0008465">
    <property type="term" value="F:hydroxypyruvate reductase (NADH) activity"/>
    <property type="evidence" value="ECO:0007669"/>
    <property type="project" value="TreeGrafter"/>
</dbReference>
<accession>M1VC30</accession>
<evidence type="ECO:0000256" key="2">
    <source>
        <dbReference type="ARBA" id="ARBA00023002"/>
    </source>
</evidence>
<dbReference type="KEGG" id="cme:CYME_CMS425C"/>
<dbReference type="GeneID" id="16997458"/>
<dbReference type="PROSITE" id="PS00671">
    <property type="entry name" value="D_2_HYDROXYACID_DH_3"/>
    <property type="match status" value="1"/>
</dbReference>
<dbReference type="PANTHER" id="PTHR10996">
    <property type="entry name" value="2-HYDROXYACID DEHYDROGENASE-RELATED"/>
    <property type="match status" value="1"/>
</dbReference>
<dbReference type="eggNOG" id="KOG0069">
    <property type="taxonomic scope" value="Eukaryota"/>
</dbReference>
<keyword evidence="2 3" id="KW-0560">Oxidoreductase</keyword>
<dbReference type="SUPFAM" id="SSF51735">
    <property type="entry name" value="NAD(P)-binding Rossmann-fold domains"/>
    <property type="match status" value="1"/>
</dbReference>
<name>M1VC30_CYAM1</name>
<dbReference type="InterPro" id="IPR006140">
    <property type="entry name" value="D-isomer_DH_NAD-bd"/>
</dbReference>
<dbReference type="GO" id="GO:0051287">
    <property type="term" value="F:NAD binding"/>
    <property type="evidence" value="ECO:0007669"/>
    <property type="project" value="InterPro"/>
</dbReference>
<evidence type="ECO:0000313" key="7">
    <source>
        <dbReference type="Proteomes" id="UP000007014"/>
    </source>
</evidence>
<dbReference type="AlphaFoldDB" id="M1VC30"/>
<dbReference type="Pfam" id="PF00389">
    <property type="entry name" value="2-Hacid_dh"/>
    <property type="match status" value="1"/>
</dbReference>
<dbReference type="CDD" id="cd05301">
    <property type="entry name" value="GDH"/>
    <property type="match status" value="1"/>
</dbReference>
<gene>
    <name evidence="6" type="ORF">CYME_CMS425C</name>
</gene>
<dbReference type="InterPro" id="IPR036291">
    <property type="entry name" value="NAD(P)-bd_dom_sf"/>
</dbReference>
<feature type="domain" description="D-isomer specific 2-hydroxyacid dehydrogenase catalytic" evidence="4">
    <location>
        <begin position="18"/>
        <end position="347"/>
    </location>
</feature>
<dbReference type="GO" id="GO:0030267">
    <property type="term" value="F:glyoxylate reductase (NADPH) activity"/>
    <property type="evidence" value="ECO:0007669"/>
    <property type="project" value="TreeGrafter"/>
</dbReference>
<dbReference type="InterPro" id="IPR006139">
    <property type="entry name" value="D-isomer_2_OHA_DH_cat_dom"/>
</dbReference>
<reference evidence="6 7" key="1">
    <citation type="journal article" date="2004" name="Nature">
        <title>Genome sequence of the ultrasmall unicellular red alga Cyanidioschyzon merolae 10D.</title>
        <authorList>
            <person name="Matsuzaki M."/>
            <person name="Misumi O."/>
            <person name="Shin-i T."/>
            <person name="Maruyama S."/>
            <person name="Takahara M."/>
            <person name="Miyagishima S."/>
            <person name="Mori T."/>
            <person name="Nishida K."/>
            <person name="Yagisawa F."/>
            <person name="Nishida K."/>
            <person name="Yoshida Y."/>
            <person name="Nishimura Y."/>
            <person name="Nakao S."/>
            <person name="Kobayashi T."/>
            <person name="Momoyama Y."/>
            <person name="Higashiyama T."/>
            <person name="Minoda A."/>
            <person name="Sano M."/>
            <person name="Nomoto H."/>
            <person name="Oishi K."/>
            <person name="Hayashi H."/>
            <person name="Ohta F."/>
            <person name="Nishizaka S."/>
            <person name="Haga S."/>
            <person name="Miura S."/>
            <person name="Morishita T."/>
            <person name="Kabeya Y."/>
            <person name="Terasawa K."/>
            <person name="Suzuki Y."/>
            <person name="Ishii Y."/>
            <person name="Asakawa S."/>
            <person name="Takano H."/>
            <person name="Ohta N."/>
            <person name="Kuroiwa H."/>
            <person name="Tanaka K."/>
            <person name="Shimizu N."/>
            <person name="Sugano S."/>
            <person name="Sato N."/>
            <person name="Nozaki H."/>
            <person name="Ogasawara N."/>
            <person name="Kohara Y."/>
            <person name="Kuroiwa T."/>
        </authorList>
    </citation>
    <scope>NUCLEOTIDE SEQUENCE [LARGE SCALE GENOMIC DNA]</scope>
    <source>
        <strain evidence="6 7">10D</strain>
    </source>
</reference>
<reference evidence="6 7" key="2">
    <citation type="journal article" date="2007" name="BMC Biol.">
        <title>A 100%-complete sequence reveals unusually simple genomic features in the hot-spring red alga Cyanidioschyzon merolae.</title>
        <authorList>
            <person name="Nozaki H."/>
            <person name="Takano H."/>
            <person name="Misumi O."/>
            <person name="Terasawa K."/>
            <person name="Matsuzaki M."/>
            <person name="Maruyama S."/>
            <person name="Nishida K."/>
            <person name="Yagisawa F."/>
            <person name="Yoshida Y."/>
            <person name="Fujiwara T."/>
            <person name="Takio S."/>
            <person name="Tamura K."/>
            <person name="Chung S.J."/>
            <person name="Nakamura S."/>
            <person name="Kuroiwa H."/>
            <person name="Tanaka K."/>
            <person name="Sato N."/>
            <person name="Kuroiwa T."/>
        </authorList>
    </citation>
    <scope>NUCLEOTIDE SEQUENCE [LARGE SCALE GENOMIC DNA]</scope>
    <source>
        <strain evidence="6 7">10D</strain>
    </source>
</reference>
<dbReference type="Proteomes" id="UP000007014">
    <property type="component" value="Chromosome 19"/>
</dbReference>
<feature type="domain" description="D-isomer specific 2-hydroxyacid dehydrogenase NAD-binding" evidence="5">
    <location>
        <begin position="126"/>
        <end position="320"/>
    </location>
</feature>
<sequence>MARLQWRTFNSNGRHRVVVTKPLVGENWLETLLAADCRVDQCLSERILSRAELRDAIGSRCDGVVGQLTEPWDEELFRALKSAGGKVYSNVAVGFDNVDVSAATRHGIAVGNTPGVLTETTAEMAVALTFAAGRRLVEADAFMRAGKYKGWLPTMFLGKLFYGKTLGIIGAGRIGSVYALTMARGCHMDVVYYDQFQNEQLERKVRETGSLYQQLGERCISIRRAETVEELLEAADVVSLHTVLDASTRHMINNERLRLMKKDAVLVNCGRGPLIDERALVQHCREHPDFRVGLDVFENEPKMAPGLASLPNVVVVPHIASATVWTRTGMSTLAAANVAGIIRGDPVWNQPDVLAFVDAPSVAAMPRAAPSIVNAKELGLPQYKQMSRL</sequence>
<dbReference type="Pfam" id="PF02826">
    <property type="entry name" value="2-Hacid_dh_C"/>
    <property type="match status" value="1"/>
</dbReference>
<dbReference type="InterPro" id="IPR050223">
    <property type="entry name" value="D-isomer_2-hydroxyacid_DH"/>
</dbReference>
<dbReference type="STRING" id="280699.M1VC30"/>
<dbReference type="Gene3D" id="3.40.50.720">
    <property type="entry name" value="NAD(P)-binding Rossmann-like Domain"/>
    <property type="match status" value="2"/>
</dbReference>
<comment type="similarity">
    <text evidence="1 3">Belongs to the D-isomer specific 2-hydroxyacid dehydrogenase family.</text>
</comment>
<dbReference type="InterPro" id="IPR029752">
    <property type="entry name" value="D-isomer_DH_CS1"/>
</dbReference>
<dbReference type="GO" id="GO:0005829">
    <property type="term" value="C:cytosol"/>
    <property type="evidence" value="ECO:0007669"/>
    <property type="project" value="TreeGrafter"/>
</dbReference>
<evidence type="ECO:0000313" key="6">
    <source>
        <dbReference type="EMBL" id="BAM82984.1"/>
    </source>
</evidence>
<dbReference type="PROSITE" id="PS00065">
    <property type="entry name" value="D_2_HYDROXYACID_DH_1"/>
    <property type="match status" value="1"/>
</dbReference>
<dbReference type="EMBL" id="AP006501">
    <property type="protein sequence ID" value="BAM82984.1"/>
    <property type="molecule type" value="Genomic_DNA"/>
</dbReference>
<organism evidence="6 7">
    <name type="scientific">Cyanidioschyzon merolae (strain NIES-3377 / 10D)</name>
    <name type="common">Unicellular red alga</name>
    <dbReference type="NCBI Taxonomy" id="280699"/>
    <lineage>
        <taxon>Eukaryota</taxon>
        <taxon>Rhodophyta</taxon>
        <taxon>Bangiophyceae</taxon>
        <taxon>Cyanidiales</taxon>
        <taxon>Cyanidiaceae</taxon>
        <taxon>Cyanidioschyzon</taxon>
    </lineage>
</organism>
<dbReference type="SUPFAM" id="SSF52283">
    <property type="entry name" value="Formate/glycerate dehydrogenase catalytic domain-like"/>
    <property type="match status" value="1"/>
</dbReference>
<dbReference type="Gramene" id="CMS425CT">
    <property type="protein sequence ID" value="CMS425CT"/>
    <property type="gene ID" value="CMS425C"/>
</dbReference>
<protein>
    <submittedName>
        <fullName evidence="6">NADH-dependent hydroxypyruvate reductase</fullName>
    </submittedName>
</protein>
<evidence type="ECO:0000256" key="1">
    <source>
        <dbReference type="ARBA" id="ARBA00005854"/>
    </source>
</evidence>
<dbReference type="PANTHER" id="PTHR10996:SF257">
    <property type="entry name" value="GLYOXYLATE REDUCTASE 1"/>
    <property type="match status" value="1"/>
</dbReference>